<gene>
    <name evidence="5" type="ORF">LA76x_1756</name>
</gene>
<dbReference type="eggNOG" id="COG2819">
    <property type="taxonomic scope" value="Bacteria"/>
</dbReference>
<feature type="chain" id="PRO_5006596747" evidence="1">
    <location>
        <begin position="32"/>
        <end position="686"/>
    </location>
</feature>
<evidence type="ECO:0000259" key="3">
    <source>
        <dbReference type="Pfam" id="PF14508"/>
    </source>
</evidence>
<dbReference type="Pfam" id="PF14508">
    <property type="entry name" value="GH97_N"/>
    <property type="match status" value="1"/>
</dbReference>
<feature type="domain" description="Glycosyl-hydrolase 97 N-terminal" evidence="3">
    <location>
        <begin position="38"/>
        <end position="283"/>
    </location>
</feature>
<dbReference type="InterPro" id="IPR014718">
    <property type="entry name" value="GH-type_carb-bd"/>
</dbReference>
<reference evidence="5 6" key="1">
    <citation type="journal article" date="2015" name="BMC Genomics">
        <title>Comparative genomics and metabolic profiling of the genus Lysobacter.</title>
        <authorList>
            <person name="de Bruijn I."/>
            <person name="Cheng X."/>
            <person name="de Jager V."/>
            <person name="Exposito R.G."/>
            <person name="Watrous J."/>
            <person name="Patel N."/>
            <person name="Postma J."/>
            <person name="Dorrestein P.C."/>
            <person name="Kobayashi D."/>
            <person name="Raaijmakers J.M."/>
        </authorList>
    </citation>
    <scope>NUCLEOTIDE SEQUENCE [LARGE SCALE GENOMIC DNA]</scope>
    <source>
        <strain evidence="5 6">76</strain>
    </source>
</reference>
<dbReference type="Gene3D" id="2.70.98.10">
    <property type="match status" value="1"/>
</dbReference>
<dbReference type="PANTHER" id="PTHR35803">
    <property type="entry name" value="GLUCAN 1,4-ALPHA-GLUCOSIDASE SUSB-RELATED"/>
    <property type="match status" value="1"/>
</dbReference>
<dbReference type="Proteomes" id="UP000060787">
    <property type="component" value="Chromosome"/>
</dbReference>
<organism evidence="5 6">
    <name type="scientific">Lysobacter antibioticus</name>
    <dbReference type="NCBI Taxonomy" id="84531"/>
    <lineage>
        <taxon>Bacteria</taxon>
        <taxon>Pseudomonadati</taxon>
        <taxon>Pseudomonadota</taxon>
        <taxon>Gammaproteobacteria</taxon>
        <taxon>Lysobacterales</taxon>
        <taxon>Lysobacteraceae</taxon>
        <taxon>Lysobacter</taxon>
    </lineage>
</organism>
<evidence type="ECO:0000313" key="6">
    <source>
        <dbReference type="Proteomes" id="UP000060787"/>
    </source>
</evidence>
<protein>
    <submittedName>
        <fullName evidence="5">Glycoside hydrolase 97 family protein</fullName>
    </submittedName>
</protein>
<evidence type="ECO:0000313" key="5">
    <source>
        <dbReference type="EMBL" id="ALN79909.1"/>
    </source>
</evidence>
<dbReference type="Gene3D" id="3.20.20.70">
    <property type="entry name" value="Aldolase class I"/>
    <property type="match status" value="1"/>
</dbReference>
<dbReference type="KEGG" id="lab:LA76x_1756"/>
<keyword evidence="6" id="KW-1185">Reference proteome</keyword>
<dbReference type="RefSeq" id="WP_057919979.1">
    <property type="nucleotide sequence ID" value="NZ_CP011129.1"/>
</dbReference>
<dbReference type="Pfam" id="PF14509">
    <property type="entry name" value="GH97_C"/>
    <property type="match status" value="1"/>
</dbReference>
<dbReference type="GO" id="GO:0030246">
    <property type="term" value="F:carbohydrate binding"/>
    <property type="evidence" value="ECO:0007669"/>
    <property type="project" value="InterPro"/>
</dbReference>
<dbReference type="InterPro" id="IPR019563">
    <property type="entry name" value="GH97_catalytic"/>
</dbReference>
<proteinExistence type="predicted"/>
<dbReference type="GO" id="GO:0016787">
    <property type="term" value="F:hydrolase activity"/>
    <property type="evidence" value="ECO:0007669"/>
    <property type="project" value="UniProtKB-KW"/>
</dbReference>
<feature type="domain" description="Glycosyl-hydrolase 97 catalytic" evidence="2">
    <location>
        <begin position="301"/>
        <end position="488"/>
    </location>
</feature>
<dbReference type="InterPro" id="IPR029483">
    <property type="entry name" value="GH97_C"/>
</dbReference>
<feature type="signal peptide" evidence="1">
    <location>
        <begin position="1"/>
        <end position="31"/>
    </location>
</feature>
<name>A0A0S2F8M7_LYSAN</name>
<dbReference type="InterPro" id="IPR013785">
    <property type="entry name" value="Aldolase_TIM"/>
</dbReference>
<evidence type="ECO:0000259" key="2">
    <source>
        <dbReference type="Pfam" id="PF10566"/>
    </source>
</evidence>
<evidence type="ECO:0000256" key="1">
    <source>
        <dbReference type="SAM" id="SignalP"/>
    </source>
</evidence>
<dbReference type="SUPFAM" id="SSF51445">
    <property type="entry name" value="(Trans)glycosidases"/>
    <property type="match status" value="1"/>
</dbReference>
<keyword evidence="1" id="KW-0732">Signal</keyword>
<dbReference type="STRING" id="84531.LA76x_1756"/>
<dbReference type="InterPro" id="IPR017853">
    <property type="entry name" value="GH"/>
</dbReference>
<accession>A0A0S2F8M7</accession>
<dbReference type="PATRIC" id="fig|84531.8.peg.1782"/>
<dbReference type="InterPro" id="IPR052720">
    <property type="entry name" value="Glycosyl_hydrolase_97"/>
</dbReference>
<dbReference type="Pfam" id="PF10566">
    <property type="entry name" value="Glyco_hydro_97"/>
    <property type="match status" value="1"/>
</dbReference>
<dbReference type="InterPro" id="IPR029486">
    <property type="entry name" value="GH97_N"/>
</dbReference>
<dbReference type="AlphaFoldDB" id="A0A0S2F8M7"/>
<evidence type="ECO:0000259" key="4">
    <source>
        <dbReference type="Pfam" id="PF14509"/>
    </source>
</evidence>
<keyword evidence="5" id="KW-0378">Hydrolase</keyword>
<dbReference type="PANTHER" id="PTHR35803:SF1">
    <property type="entry name" value="GLUCAN 1,4-ALPHA-GLUCOSIDASE SUSB"/>
    <property type="match status" value="1"/>
</dbReference>
<dbReference type="EMBL" id="CP011129">
    <property type="protein sequence ID" value="ALN79909.1"/>
    <property type="molecule type" value="Genomic_DNA"/>
</dbReference>
<feature type="domain" description="Glycosyl-hydrolase 97 C-terminal oligomerisation" evidence="4">
    <location>
        <begin position="580"/>
        <end position="681"/>
    </location>
</feature>
<sequence>MFVSFRRQRCAMAAALSLWALFLAPFEPARAATVAEAQSPDGSLRVSVVVEDEGKLSYRVDRKGVALIADSRLGMLLGNGRLERNLAFVSKSTSPHDDTWEQPWGERQFVRNRYNELRVAIGETLGAKRRFDVVFRLYEDGLGFRYEFPEQGPEPVVIEEELTEFNLAHEGTAWWIPAGEWNREEYLYHRTPIEAIGFAQTPVTAKLADGTHVSIHEAALVDYSGMNLVRVDGRRLKSVLTPGEGVGKVVRLAPFHTPWRTVQVADDASGLAMSSLILNLNEPNKLGNVSWFKPMKYAGVWWEMHLDSKTWSSGPRHGATNENVIRHIDFAAKNGFKGVLVEGWNLGWDGHWFGDGGEFDFTRSYPDFDLPKLSAYAKSKGVQLIGHHETAGNVARYESQLDAALALYQRMGVNAVKTGYVADAGDIQLRGADGKLRRAWHEGQDMARHHLKVVSEAAKHHIAINAHEPIKSTGLRRTYPNWISNEGARGMEYNAWGKPPNPPEHEANLVFTRLLAGPMDFTPGILSLSGAKGMPIQSTLAKQLALYVVLYSPIQMVPDLPEHYERYPDAFQFIKDVAVDWSDTRVLNGEVGDYATVARKQRGGDDWFLGSISDENARTLKVPLDFLDVGKTYRAEIYRDGADAHWKDERFSFARESRDVRRGEVLSIRLAPGGGQAIRFTPVDGR</sequence>